<dbReference type="PANTHER" id="PTHR46696">
    <property type="entry name" value="P450, PUTATIVE (EUROFUNG)-RELATED"/>
    <property type="match status" value="1"/>
</dbReference>
<keyword evidence="8" id="KW-1185">Reference proteome</keyword>
<evidence type="ECO:0000256" key="5">
    <source>
        <dbReference type="ARBA" id="ARBA00023004"/>
    </source>
</evidence>
<evidence type="ECO:0000256" key="2">
    <source>
        <dbReference type="ARBA" id="ARBA00022617"/>
    </source>
</evidence>
<evidence type="ECO:0000256" key="6">
    <source>
        <dbReference type="ARBA" id="ARBA00023033"/>
    </source>
</evidence>
<keyword evidence="5" id="KW-0408">Iron</keyword>
<keyword evidence="6" id="KW-0503">Monooxygenase</keyword>
<evidence type="ECO:0000313" key="7">
    <source>
        <dbReference type="EMBL" id="MFI2325493.1"/>
    </source>
</evidence>
<organism evidence="7 8">
    <name type="scientific">Nocardia beijingensis</name>
    <dbReference type="NCBI Taxonomy" id="95162"/>
    <lineage>
        <taxon>Bacteria</taxon>
        <taxon>Bacillati</taxon>
        <taxon>Actinomycetota</taxon>
        <taxon>Actinomycetes</taxon>
        <taxon>Mycobacteriales</taxon>
        <taxon>Nocardiaceae</taxon>
        <taxon>Nocardia</taxon>
    </lineage>
</organism>
<keyword evidence="4" id="KW-0560">Oxidoreductase</keyword>
<sequence length="419" mass="45797">MSTHEPGKRTTLCPVIGGIPTVSSHLRVPLYTPDFASDPHRVYREMRRKYGSLAPVELAPGVPATLVIGHRTAVRILNDPEHFPADPRKWQKDIPADCPVLPIMEWRPNASRSAGEEFLRYRRAVTASINEINLYALRATVEKIAAPLINTFCRTGAADLIRQYAFPLTFAVINDLLGCPPDIGQRVAAGMAAIFDGIEADEGDKMIGAALLDLVRIKRVEPADDITSLLLRQPAELDDSEVVHQLASFYGAGIELQQNLVANTLLLILTDDRFGGSVLDGSLSTRDALDELLFEDPPVANLLMTYPPQPILIDSVWLPAHQPVLISMAACNNDPAIRTADRTGNRSHLAWGVGPRACPAQTLAYLTAREAIDQLLDALPEMRLATSDGGLTWRPGPFHRALATLPVTFPPTPPLNPYE</sequence>
<dbReference type="Proteomes" id="UP001611450">
    <property type="component" value="Unassembled WGS sequence"/>
</dbReference>
<evidence type="ECO:0000256" key="3">
    <source>
        <dbReference type="ARBA" id="ARBA00022723"/>
    </source>
</evidence>
<protein>
    <submittedName>
        <fullName evidence="7">Cytochrome P450</fullName>
    </submittedName>
</protein>
<dbReference type="Gene3D" id="1.10.630.10">
    <property type="entry name" value="Cytochrome P450"/>
    <property type="match status" value="1"/>
</dbReference>
<comment type="caution">
    <text evidence="7">The sequence shown here is derived from an EMBL/GenBank/DDBJ whole genome shotgun (WGS) entry which is preliminary data.</text>
</comment>
<proteinExistence type="inferred from homology"/>
<reference evidence="7 8" key="1">
    <citation type="submission" date="2024-10" db="EMBL/GenBank/DDBJ databases">
        <title>The Natural Products Discovery Center: Release of the First 8490 Sequenced Strains for Exploring Actinobacteria Biosynthetic Diversity.</title>
        <authorList>
            <person name="Kalkreuter E."/>
            <person name="Kautsar S.A."/>
            <person name="Yang D."/>
            <person name="Bader C.D."/>
            <person name="Teijaro C.N."/>
            <person name="Fluegel L."/>
            <person name="Davis C.M."/>
            <person name="Simpson J.R."/>
            <person name="Lauterbach L."/>
            <person name="Steele A.D."/>
            <person name="Gui C."/>
            <person name="Meng S."/>
            <person name="Li G."/>
            <person name="Viehrig K."/>
            <person name="Ye F."/>
            <person name="Su P."/>
            <person name="Kiefer A.F."/>
            <person name="Nichols A."/>
            <person name="Cepeda A.J."/>
            <person name="Yan W."/>
            <person name="Fan B."/>
            <person name="Jiang Y."/>
            <person name="Adhikari A."/>
            <person name="Zheng C.-J."/>
            <person name="Schuster L."/>
            <person name="Cowan T.M."/>
            <person name="Smanski M.J."/>
            <person name="Chevrette M.G."/>
            <person name="De Carvalho L.P.S."/>
            <person name="Shen B."/>
        </authorList>
    </citation>
    <scope>NUCLEOTIDE SEQUENCE [LARGE SCALE GENOMIC DNA]</scope>
    <source>
        <strain evidence="7 8">NPDC019626</strain>
    </source>
</reference>
<keyword evidence="2" id="KW-0349">Heme</keyword>
<dbReference type="PROSITE" id="PS00086">
    <property type="entry name" value="CYTOCHROME_P450"/>
    <property type="match status" value="1"/>
</dbReference>
<dbReference type="EMBL" id="JBIRXV010000013">
    <property type="protein sequence ID" value="MFI2325493.1"/>
    <property type="molecule type" value="Genomic_DNA"/>
</dbReference>
<dbReference type="InterPro" id="IPR036396">
    <property type="entry name" value="Cyt_P450_sf"/>
</dbReference>
<evidence type="ECO:0000313" key="8">
    <source>
        <dbReference type="Proteomes" id="UP001611450"/>
    </source>
</evidence>
<accession>A0ABW7WTA6</accession>
<dbReference type="PANTHER" id="PTHR46696:SF1">
    <property type="entry name" value="CYTOCHROME P450 YJIB-RELATED"/>
    <property type="match status" value="1"/>
</dbReference>
<dbReference type="PRINTS" id="PR00359">
    <property type="entry name" value="BP450"/>
</dbReference>
<dbReference type="InterPro" id="IPR002397">
    <property type="entry name" value="Cyt_P450_B"/>
</dbReference>
<gene>
    <name evidence="7" type="ORF">ACH47G_33850</name>
</gene>
<dbReference type="RefSeq" id="WP_396949265.1">
    <property type="nucleotide sequence ID" value="NZ_JBIRXV010000013.1"/>
</dbReference>
<keyword evidence="3" id="KW-0479">Metal-binding</keyword>
<comment type="similarity">
    <text evidence="1">Belongs to the cytochrome P450 family.</text>
</comment>
<name>A0ABW7WTA6_9NOCA</name>
<evidence type="ECO:0000256" key="4">
    <source>
        <dbReference type="ARBA" id="ARBA00023002"/>
    </source>
</evidence>
<dbReference type="InterPro" id="IPR017972">
    <property type="entry name" value="Cyt_P450_CS"/>
</dbReference>
<dbReference type="SUPFAM" id="SSF48264">
    <property type="entry name" value="Cytochrome P450"/>
    <property type="match status" value="1"/>
</dbReference>
<evidence type="ECO:0000256" key="1">
    <source>
        <dbReference type="ARBA" id="ARBA00010617"/>
    </source>
</evidence>